<feature type="compositionally biased region" description="Low complexity" evidence="3">
    <location>
        <begin position="61"/>
        <end position="72"/>
    </location>
</feature>
<feature type="region of interest" description="Disordered" evidence="3">
    <location>
        <begin position="407"/>
        <end position="486"/>
    </location>
</feature>
<dbReference type="PANTHER" id="PTHR22792">
    <property type="entry name" value="LUPUS LA PROTEIN-RELATED"/>
    <property type="match status" value="1"/>
</dbReference>
<evidence type="ECO:0000256" key="3">
    <source>
        <dbReference type="SAM" id="MobiDB-lite"/>
    </source>
</evidence>
<feature type="compositionally biased region" description="Polar residues" evidence="3">
    <location>
        <begin position="231"/>
        <end position="254"/>
    </location>
</feature>
<dbReference type="InterPro" id="IPR006630">
    <property type="entry name" value="La_HTH"/>
</dbReference>
<dbReference type="PANTHER" id="PTHR22792:SF101">
    <property type="entry name" value="LA-RELATED PROTEIN 1A"/>
    <property type="match status" value="1"/>
</dbReference>
<accession>A0AAW2UT05</accession>
<reference evidence="5" key="1">
    <citation type="submission" date="2020-06" db="EMBL/GenBank/DDBJ databases">
        <authorList>
            <person name="Li T."/>
            <person name="Hu X."/>
            <person name="Zhang T."/>
            <person name="Song X."/>
            <person name="Zhang H."/>
            <person name="Dai N."/>
            <person name="Sheng W."/>
            <person name="Hou X."/>
            <person name="Wei L."/>
        </authorList>
    </citation>
    <scope>NUCLEOTIDE SEQUENCE</scope>
    <source>
        <strain evidence="5">G02</strain>
        <tissue evidence="5">Leaf</tissue>
    </source>
</reference>
<sequence length="973" mass="107726">MGPGDNGVSSGGDRLDNQNDVVVDWPPKSPWKTSAGAPPVMGPDSESWPALSDAQQTRPKSNGNADSNSANSPPLPSQAEADGGGAPPRLLRRWLLHLAFFKGLKYVTTEQQKFHGRGNIKSPRRPYYQNKAGPKHGSNGLPSYPVPLPYYPPTFPPVFHTMVPPISSPGHSYQFPPGPLPRADAQLVKSGSDPAQAFVSHVNGGGGFQPSPRADQRVHDSSSVGRRPNTKEQGGQMNPSWNNQRPAASNNFHLQQPLGPRPFIRPPFYGPTGFVDGPNFPGPPGAIYYYPPAPPAFVRVPYPPFLVPCPLGPGVPMPPSPAVALKANIMKQIEYYFSDENLQNDHYLISLMDDQGWVPISVIADFKRVIAWVFKSAGGPLSLSLIDSVVSSDSYATKGDKVRRRNEWSRWIPASQTSKSSPVVTSMGKNDDHNDNKIHSSEGTMGLPPANRSAMDHLPGPTSNESEQSKDKVLSSGETQKVASGNCNSGMELGFLSNNNEQNSSATQGADSVKPIILENSEHRKKQVSSNLDVQNMGNSSSDFSSTFMLDEELELEHKMTRNDHPSTVERVDDEDDEITVNDQAVERLVIVTQVNLSIGSISLRNVFPHPGQAPRSGNIQYLCVVEKSMGIGLRICLVSILNMQGVNDSRLSEGHGEESKTISSELASAINDGLYFYEQELNSKRSHRRHNKPINESRDENSRYSANSAAVLNSRFPDHSTGRSSSEGPGYSISRRKQNKGSPKQQSIHKQRLFHGNFKAHSSGRNSAGVISESPPSDAFFSLVLHLQIVMGTRNTKSVALASERKWALVAVRIANGIGKLDVGVVILVHMLMTMSCTSLYLQEMNTLYRFWCYFLRNMFVPSMYNEFLKLALEDAANYYYGLECLFSYGLEKEFRQDVYEDFEQLTLDSYKKGNLYGLEKYWAFHHYREARDHKEPLKKHPELDKLLREDFRSLDDFNRAKAKNAVQEGTH</sequence>
<dbReference type="InterPro" id="IPR036388">
    <property type="entry name" value="WH-like_DNA-bd_sf"/>
</dbReference>
<dbReference type="SMART" id="SM00684">
    <property type="entry name" value="DM15"/>
    <property type="match status" value="3"/>
</dbReference>
<name>A0AAW2UT05_SESRA</name>
<proteinExistence type="predicted"/>
<dbReference type="Pfam" id="PF21071">
    <property type="entry name" value="LARP1_HEAT"/>
    <property type="match status" value="1"/>
</dbReference>
<dbReference type="SMART" id="SM00715">
    <property type="entry name" value="LA"/>
    <property type="match status" value="1"/>
</dbReference>
<dbReference type="EMBL" id="JACGWJ010000005">
    <property type="protein sequence ID" value="KAL0418436.1"/>
    <property type="molecule type" value="Genomic_DNA"/>
</dbReference>
<feature type="region of interest" description="Disordered" evidence="3">
    <location>
        <begin position="524"/>
        <end position="544"/>
    </location>
</feature>
<dbReference type="SUPFAM" id="SSF46785">
    <property type="entry name" value="Winged helix' DNA-binding domain"/>
    <property type="match status" value="1"/>
</dbReference>
<dbReference type="InterPro" id="IPR045180">
    <property type="entry name" value="La_dom_prot"/>
</dbReference>
<dbReference type="Pfam" id="PF05383">
    <property type="entry name" value="La"/>
    <property type="match status" value="1"/>
</dbReference>
<comment type="caution">
    <text evidence="5">The sequence shown here is derived from an EMBL/GenBank/DDBJ whole genome shotgun (WGS) entry which is preliminary data.</text>
</comment>
<feature type="compositionally biased region" description="Basic and acidic residues" evidence="3">
    <location>
        <begin position="694"/>
        <end position="703"/>
    </location>
</feature>
<dbReference type="Gene3D" id="1.10.10.10">
    <property type="entry name" value="Winged helix-like DNA-binding domain superfamily/Winged helix DNA-binding domain"/>
    <property type="match status" value="1"/>
</dbReference>
<dbReference type="InterPro" id="IPR036390">
    <property type="entry name" value="WH_DNA-bd_sf"/>
</dbReference>
<feature type="region of interest" description="Disordered" evidence="3">
    <location>
        <begin position="682"/>
        <end position="750"/>
    </location>
</feature>
<feature type="region of interest" description="Disordered" evidence="3">
    <location>
        <begin position="1"/>
        <end position="86"/>
    </location>
</feature>
<feature type="compositionally biased region" description="Polar residues" evidence="3">
    <location>
        <begin position="414"/>
        <end position="428"/>
    </location>
</feature>
<keyword evidence="1 2" id="KW-0694">RNA-binding</keyword>
<feature type="compositionally biased region" description="Polar residues" evidence="3">
    <location>
        <begin position="528"/>
        <end position="544"/>
    </location>
</feature>
<gene>
    <name evidence="5" type="ORF">Sradi_1257100</name>
</gene>
<feature type="compositionally biased region" description="Basic and acidic residues" evidence="3">
    <location>
        <begin position="429"/>
        <end position="440"/>
    </location>
</feature>
<evidence type="ECO:0000313" key="5">
    <source>
        <dbReference type="EMBL" id="KAL0418436.1"/>
    </source>
</evidence>
<feature type="region of interest" description="Disordered" evidence="3">
    <location>
        <begin position="196"/>
        <end position="256"/>
    </location>
</feature>
<evidence type="ECO:0000259" key="4">
    <source>
        <dbReference type="PROSITE" id="PS50961"/>
    </source>
</evidence>
<dbReference type="AlphaFoldDB" id="A0AAW2UT05"/>
<dbReference type="GO" id="GO:0048255">
    <property type="term" value="P:mRNA stabilization"/>
    <property type="evidence" value="ECO:0007669"/>
    <property type="project" value="InterPro"/>
</dbReference>
<protein>
    <submittedName>
        <fullName evidence="5">La-related protein 1A</fullName>
    </submittedName>
</protein>
<evidence type="ECO:0000256" key="1">
    <source>
        <dbReference type="ARBA" id="ARBA00022884"/>
    </source>
</evidence>
<dbReference type="InterPro" id="IPR006607">
    <property type="entry name" value="DM15"/>
</dbReference>
<dbReference type="CDD" id="cd07323">
    <property type="entry name" value="LAM"/>
    <property type="match status" value="1"/>
</dbReference>
<dbReference type="PROSITE" id="PS50961">
    <property type="entry name" value="HTH_LA"/>
    <property type="match status" value="1"/>
</dbReference>
<evidence type="ECO:0000256" key="2">
    <source>
        <dbReference type="PROSITE-ProRule" id="PRU00332"/>
    </source>
</evidence>
<organism evidence="5">
    <name type="scientific">Sesamum radiatum</name>
    <name type="common">Black benniseed</name>
    <dbReference type="NCBI Taxonomy" id="300843"/>
    <lineage>
        <taxon>Eukaryota</taxon>
        <taxon>Viridiplantae</taxon>
        <taxon>Streptophyta</taxon>
        <taxon>Embryophyta</taxon>
        <taxon>Tracheophyta</taxon>
        <taxon>Spermatophyta</taxon>
        <taxon>Magnoliopsida</taxon>
        <taxon>eudicotyledons</taxon>
        <taxon>Gunneridae</taxon>
        <taxon>Pentapetalae</taxon>
        <taxon>asterids</taxon>
        <taxon>lamiids</taxon>
        <taxon>Lamiales</taxon>
        <taxon>Pedaliaceae</taxon>
        <taxon>Sesamum</taxon>
    </lineage>
</organism>
<feature type="domain" description="HTH La-type RNA-binding" evidence="4">
    <location>
        <begin position="319"/>
        <end position="414"/>
    </location>
</feature>
<dbReference type="GO" id="GO:0000339">
    <property type="term" value="F:RNA cap binding"/>
    <property type="evidence" value="ECO:0007669"/>
    <property type="project" value="InterPro"/>
</dbReference>
<reference evidence="5" key="2">
    <citation type="journal article" date="2024" name="Plant">
        <title>Genomic evolution and insights into agronomic trait innovations of Sesamum species.</title>
        <authorList>
            <person name="Miao H."/>
            <person name="Wang L."/>
            <person name="Qu L."/>
            <person name="Liu H."/>
            <person name="Sun Y."/>
            <person name="Le M."/>
            <person name="Wang Q."/>
            <person name="Wei S."/>
            <person name="Zheng Y."/>
            <person name="Lin W."/>
            <person name="Duan Y."/>
            <person name="Cao H."/>
            <person name="Xiong S."/>
            <person name="Wang X."/>
            <person name="Wei L."/>
            <person name="Li C."/>
            <person name="Ma Q."/>
            <person name="Ju M."/>
            <person name="Zhao R."/>
            <person name="Li G."/>
            <person name="Mu C."/>
            <person name="Tian Q."/>
            <person name="Mei H."/>
            <person name="Zhang T."/>
            <person name="Gao T."/>
            <person name="Zhang H."/>
        </authorList>
    </citation>
    <scope>NUCLEOTIDE SEQUENCE</scope>
    <source>
        <strain evidence="5">G02</strain>
    </source>
</reference>
<feature type="compositionally biased region" description="Polar residues" evidence="3">
    <location>
        <begin position="476"/>
        <end position="486"/>
    </location>
</feature>